<name>A0A0A8YUE8_ARUDO</name>
<dbReference type="EMBL" id="GBRH01271668">
    <property type="protein sequence ID" value="JAD26227.1"/>
    <property type="molecule type" value="Transcribed_RNA"/>
</dbReference>
<sequence length="27" mass="3210">MQNVLAVNKCYNFLASFHRVNSWIKLI</sequence>
<protein>
    <submittedName>
        <fullName evidence="1">Uncharacterized protein</fullName>
    </submittedName>
</protein>
<reference evidence="1" key="2">
    <citation type="journal article" date="2015" name="Data Brief">
        <title>Shoot transcriptome of the giant reed, Arundo donax.</title>
        <authorList>
            <person name="Barrero R.A."/>
            <person name="Guerrero F.D."/>
            <person name="Moolhuijzen P."/>
            <person name="Goolsby J.A."/>
            <person name="Tidwell J."/>
            <person name="Bellgard S.E."/>
            <person name="Bellgard M.I."/>
        </authorList>
    </citation>
    <scope>NUCLEOTIDE SEQUENCE</scope>
    <source>
        <tissue evidence="1">Shoot tissue taken approximately 20 cm above the soil surface</tissue>
    </source>
</reference>
<organism evidence="1">
    <name type="scientific">Arundo donax</name>
    <name type="common">Giant reed</name>
    <name type="synonym">Donax arundinaceus</name>
    <dbReference type="NCBI Taxonomy" id="35708"/>
    <lineage>
        <taxon>Eukaryota</taxon>
        <taxon>Viridiplantae</taxon>
        <taxon>Streptophyta</taxon>
        <taxon>Embryophyta</taxon>
        <taxon>Tracheophyta</taxon>
        <taxon>Spermatophyta</taxon>
        <taxon>Magnoliopsida</taxon>
        <taxon>Liliopsida</taxon>
        <taxon>Poales</taxon>
        <taxon>Poaceae</taxon>
        <taxon>PACMAD clade</taxon>
        <taxon>Arundinoideae</taxon>
        <taxon>Arundineae</taxon>
        <taxon>Arundo</taxon>
    </lineage>
</organism>
<dbReference type="AlphaFoldDB" id="A0A0A8YUE8"/>
<proteinExistence type="predicted"/>
<accession>A0A0A8YUE8</accession>
<reference evidence="1" key="1">
    <citation type="submission" date="2014-09" db="EMBL/GenBank/DDBJ databases">
        <authorList>
            <person name="Magalhaes I.L.F."/>
            <person name="Oliveira U."/>
            <person name="Santos F.R."/>
            <person name="Vidigal T.H.D.A."/>
            <person name="Brescovit A.D."/>
            <person name="Santos A.J."/>
        </authorList>
    </citation>
    <scope>NUCLEOTIDE SEQUENCE</scope>
    <source>
        <tissue evidence="1">Shoot tissue taken approximately 20 cm above the soil surface</tissue>
    </source>
</reference>
<evidence type="ECO:0000313" key="1">
    <source>
        <dbReference type="EMBL" id="JAD26227.1"/>
    </source>
</evidence>